<name>A0AA49GLT9_9BACT</name>
<protein>
    <recommendedName>
        <fullName evidence="3">YncE family protein</fullName>
    </recommendedName>
</protein>
<dbReference type="EMBL" id="CP120682">
    <property type="protein sequence ID" value="WKN36111.1"/>
    <property type="molecule type" value="Genomic_DNA"/>
</dbReference>
<dbReference type="SUPFAM" id="SSF51004">
    <property type="entry name" value="C-terminal (heme d1) domain of cytochrome cd1-nitrite reductase"/>
    <property type="match status" value="1"/>
</dbReference>
<dbReference type="AlphaFoldDB" id="A0AA49GLT9"/>
<organism evidence="2">
    <name type="scientific">Roseihalotalea indica</name>
    <dbReference type="NCBI Taxonomy" id="2867963"/>
    <lineage>
        <taxon>Bacteria</taxon>
        <taxon>Pseudomonadati</taxon>
        <taxon>Bacteroidota</taxon>
        <taxon>Cytophagia</taxon>
        <taxon>Cytophagales</taxon>
        <taxon>Catalimonadaceae</taxon>
        <taxon>Roseihalotalea</taxon>
    </lineage>
</organism>
<accession>A0AA49GLT9</accession>
<dbReference type="InterPro" id="IPR051200">
    <property type="entry name" value="Host-pathogen_enzymatic-act"/>
</dbReference>
<dbReference type="PANTHER" id="PTHR47197">
    <property type="entry name" value="PROTEIN NIRF"/>
    <property type="match status" value="1"/>
</dbReference>
<proteinExistence type="predicted"/>
<feature type="chain" id="PRO_5041207195" description="YncE family protein" evidence="1">
    <location>
        <begin position="27"/>
        <end position="364"/>
    </location>
</feature>
<dbReference type="InterPro" id="IPR011048">
    <property type="entry name" value="Haem_d1_sf"/>
</dbReference>
<dbReference type="Gene3D" id="2.130.10.10">
    <property type="entry name" value="YVTN repeat-like/Quinoprotein amine dehydrogenase"/>
    <property type="match status" value="1"/>
</dbReference>
<dbReference type="Pfam" id="PF16819">
    <property type="entry name" value="DUF5074"/>
    <property type="match status" value="1"/>
</dbReference>
<reference evidence="2" key="2">
    <citation type="journal article" date="2024" name="Antonie Van Leeuwenhoek">
        <title>Roseihalotalea indica gen. nov., sp. nov., a halophilic Bacteroidetes from mesopelagic Southwest Indian Ocean with higher carbohydrate metabolic potential.</title>
        <authorList>
            <person name="Chen B."/>
            <person name="Zhang M."/>
            <person name="Lin D."/>
            <person name="Ye J."/>
            <person name="Tang K."/>
        </authorList>
    </citation>
    <scope>NUCLEOTIDE SEQUENCE</scope>
    <source>
        <strain evidence="2">TK19036</strain>
    </source>
</reference>
<dbReference type="InterPro" id="IPR015943">
    <property type="entry name" value="WD40/YVTN_repeat-like_dom_sf"/>
</dbReference>
<reference evidence="2" key="1">
    <citation type="journal article" date="2023" name="Comput. Struct. Biotechnol. J.">
        <title>Discovery of a novel marine Bacteroidetes with a rich repertoire of carbohydrate-active enzymes.</title>
        <authorList>
            <person name="Chen B."/>
            <person name="Liu G."/>
            <person name="Chen Q."/>
            <person name="Wang H."/>
            <person name="Liu L."/>
            <person name="Tang K."/>
        </authorList>
    </citation>
    <scope>NUCLEOTIDE SEQUENCE</scope>
    <source>
        <strain evidence="2">TK19036</strain>
    </source>
</reference>
<dbReference type="PANTHER" id="PTHR47197:SF3">
    <property type="entry name" value="DIHYDRO-HEME D1 DEHYDROGENASE"/>
    <property type="match status" value="1"/>
</dbReference>
<dbReference type="PROSITE" id="PS51257">
    <property type="entry name" value="PROKAR_LIPOPROTEIN"/>
    <property type="match status" value="1"/>
</dbReference>
<gene>
    <name evidence="2" type="ORF">K4G66_27470</name>
</gene>
<sequence>MNSKLYFFRNFWALSLLLAIFFTSCTDDDGVDPTPPQTEEGYFIVNEGGFGNANTTLSYYDRQNDTILNNIFQNANNRPLGDQTQSMTVFDERGFIVVQNSAKIEVINRDDFTSLATIGPEEGVTSPRYFVGVSPSKGYVSDWGADGVSGTVKVIDLNSYEVTATILVGQGANHLILHDSDVYVTNNGGYGYDSTVMVIDTQSDSVVDTITVGDNPGSIIVDANGDLWVAGSGRVVYNSDYTINEAESTPGFLARLEDGKVALKLEAEQISAGPADLMVDPAGQNLIFYYAGGIYRINIADASLPASPLIPGNFYGFGIDPVRGEILTGTAPDFSNDGTFSRYSPSGQLIETYTVGIAPNGFAF</sequence>
<evidence type="ECO:0000313" key="2">
    <source>
        <dbReference type="EMBL" id="WKN36111.1"/>
    </source>
</evidence>
<feature type="signal peptide" evidence="1">
    <location>
        <begin position="1"/>
        <end position="26"/>
    </location>
</feature>
<keyword evidence="1" id="KW-0732">Signal</keyword>
<dbReference type="InterPro" id="IPR031815">
    <property type="entry name" value="DUF5074"/>
</dbReference>
<evidence type="ECO:0008006" key="3">
    <source>
        <dbReference type="Google" id="ProtNLM"/>
    </source>
</evidence>
<evidence type="ECO:0000256" key="1">
    <source>
        <dbReference type="SAM" id="SignalP"/>
    </source>
</evidence>